<keyword evidence="2" id="KW-1185">Reference proteome</keyword>
<comment type="caution">
    <text evidence="1">The sequence shown here is derived from an EMBL/GenBank/DDBJ whole genome shotgun (WGS) entry which is preliminary data.</text>
</comment>
<name>A0ABS4W9P0_9MICC</name>
<proteinExistence type="predicted"/>
<reference evidence="1 2" key="1">
    <citation type="submission" date="2021-03" db="EMBL/GenBank/DDBJ databases">
        <title>Sequencing the genomes of 1000 actinobacteria strains.</title>
        <authorList>
            <person name="Klenk H.-P."/>
        </authorList>
    </citation>
    <scope>NUCLEOTIDE SEQUENCE [LARGE SCALE GENOMIC DNA]</scope>
    <source>
        <strain evidence="1 2">DSM 15454</strain>
    </source>
</reference>
<sequence>MSHEIRIVQHPVSKNVLIFDSTLGMRASGDECPTAMGPGRGDFNFAGPRPPYALLAPVGFTFSQPAAKFGVIDRGLGIVLARHLELLIAHRYGPSWQVLSQDKIGTGLSLADLDGALLDFNGTLSIDKPILRDLLIEFAAKPCHLELASAQKTPRRGRAQRPGNHGLQHGYREVLDELRSRADREQAAASPTGIIFIDNFRSNNRR</sequence>
<organism evidence="1 2">
    <name type="scientific">Paeniglutamicibacter psychrophenolicus</name>
    <dbReference type="NCBI Taxonomy" id="257454"/>
    <lineage>
        <taxon>Bacteria</taxon>
        <taxon>Bacillati</taxon>
        <taxon>Actinomycetota</taxon>
        <taxon>Actinomycetes</taxon>
        <taxon>Micrococcales</taxon>
        <taxon>Micrococcaceae</taxon>
        <taxon>Paeniglutamicibacter</taxon>
    </lineage>
</organism>
<gene>
    <name evidence="1" type="ORF">JOF46_000822</name>
</gene>
<accession>A0ABS4W9P0</accession>
<evidence type="ECO:0000313" key="1">
    <source>
        <dbReference type="EMBL" id="MBP2372910.1"/>
    </source>
</evidence>
<dbReference type="EMBL" id="JAGIOE010000001">
    <property type="protein sequence ID" value="MBP2372910.1"/>
    <property type="molecule type" value="Genomic_DNA"/>
</dbReference>
<dbReference type="Proteomes" id="UP000766570">
    <property type="component" value="Unassembled WGS sequence"/>
</dbReference>
<protein>
    <submittedName>
        <fullName evidence="1">Uncharacterized protein</fullName>
    </submittedName>
</protein>
<evidence type="ECO:0000313" key="2">
    <source>
        <dbReference type="Proteomes" id="UP000766570"/>
    </source>
</evidence>